<dbReference type="PANTHER" id="PTHR44942:SF10">
    <property type="entry name" value="METHYLTRANSFERASE TYPE 11 DOMAIN-CONTAINING PROTEIN"/>
    <property type="match status" value="1"/>
</dbReference>
<dbReference type="Gene3D" id="3.40.50.150">
    <property type="entry name" value="Vaccinia Virus protein VP39"/>
    <property type="match status" value="1"/>
</dbReference>
<feature type="domain" description="Methyltransferase type 11" evidence="1">
    <location>
        <begin position="55"/>
        <end position="153"/>
    </location>
</feature>
<name>A0AAD6MU28_9EURO</name>
<evidence type="ECO:0000313" key="2">
    <source>
        <dbReference type="EMBL" id="KAJ5719067.1"/>
    </source>
</evidence>
<comment type="caution">
    <text evidence="2">The sequence shown here is derived from an EMBL/GenBank/DDBJ whole genome shotgun (WGS) entry which is preliminary data.</text>
</comment>
<accession>A0AAD6MU28</accession>
<gene>
    <name evidence="2" type="ORF">N7493_007522</name>
</gene>
<dbReference type="CDD" id="cd02440">
    <property type="entry name" value="AdoMet_MTases"/>
    <property type="match status" value="1"/>
</dbReference>
<sequence length="311" mass="34325">MSSTKVTTPQEKTFSTYNQAQGERYASSRPEYHASLFKIILDHHKATGGECNKLLDLGCGPGTATHGLASAFTHVLGIDPSDGMIATARSHNSTANVEFAVSTAEDLGSNLSPPVEDNSIDLITAANAAHWFDMENFWPSAARVLKPGGTIAFWTPGRAGPHPSTPNAEKIQAAMDSMEEEYLSPFYEPGNIMVRGRYADMLLPWMIDQPVEAFEKESFFRKDWEVDEPFFVVTPEVNMDQLEKMIAVGSPVTRWRLANPDAVGTEEDIVRMLRRRTEELLHEVGVEKGKEVIRAASRGALLMIKKRAVSA</sequence>
<dbReference type="GO" id="GO:0008757">
    <property type="term" value="F:S-adenosylmethionine-dependent methyltransferase activity"/>
    <property type="evidence" value="ECO:0007669"/>
    <property type="project" value="InterPro"/>
</dbReference>
<reference evidence="2" key="1">
    <citation type="journal article" date="2023" name="IMA Fungus">
        <title>Comparative genomic study of the Penicillium genus elucidates a diverse pangenome and 15 lateral gene transfer events.</title>
        <authorList>
            <person name="Petersen C."/>
            <person name="Sorensen T."/>
            <person name="Nielsen M.R."/>
            <person name="Sondergaard T.E."/>
            <person name="Sorensen J.L."/>
            <person name="Fitzpatrick D.A."/>
            <person name="Frisvad J.C."/>
            <person name="Nielsen K.L."/>
        </authorList>
    </citation>
    <scope>NUCLEOTIDE SEQUENCE</scope>
    <source>
        <strain evidence="2">IBT 17514</strain>
    </source>
</reference>
<reference evidence="2" key="2">
    <citation type="submission" date="2023-01" db="EMBL/GenBank/DDBJ databases">
        <authorList>
            <person name="Petersen C."/>
        </authorList>
    </citation>
    <scope>NUCLEOTIDE SEQUENCE</scope>
    <source>
        <strain evidence="2">IBT 17514</strain>
    </source>
</reference>
<dbReference type="InterPro" id="IPR013216">
    <property type="entry name" value="Methyltransf_11"/>
</dbReference>
<organism evidence="2 3">
    <name type="scientific">Penicillium malachiteum</name>
    <dbReference type="NCBI Taxonomy" id="1324776"/>
    <lineage>
        <taxon>Eukaryota</taxon>
        <taxon>Fungi</taxon>
        <taxon>Dikarya</taxon>
        <taxon>Ascomycota</taxon>
        <taxon>Pezizomycotina</taxon>
        <taxon>Eurotiomycetes</taxon>
        <taxon>Eurotiomycetidae</taxon>
        <taxon>Eurotiales</taxon>
        <taxon>Aspergillaceae</taxon>
        <taxon>Penicillium</taxon>
    </lineage>
</organism>
<dbReference type="InterPro" id="IPR051052">
    <property type="entry name" value="Diverse_substrate_MTase"/>
</dbReference>
<proteinExistence type="predicted"/>
<dbReference type="Proteomes" id="UP001215712">
    <property type="component" value="Unassembled WGS sequence"/>
</dbReference>
<evidence type="ECO:0000259" key="1">
    <source>
        <dbReference type="Pfam" id="PF08241"/>
    </source>
</evidence>
<dbReference type="EMBL" id="JAQJAN010000011">
    <property type="protein sequence ID" value="KAJ5719067.1"/>
    <property type="molecule type" value="Genomic_DNA"/>
</dbReference>
<dbReference type="SUPFAM" id="SSF53335">
    <property type="entry name" value="S-adenosyl-L-methionine-dependent methyltransferases"/>
    <property type="match status" value="1"/>
</dbReference>
<dbReference type="InterPro" id="IPR029063">
    <property type="entry name" value="SAM-dependent_MTases_sf"/>
</dbReference>
<evidence type="ECO:0000313" key="3">
    <source>
        <dbReference type="Proteomes" id="UP001215712"/>
    </source>
</evidence>
<keyword evidence="3" id="KW-1185">Reference proteome</keyword>
<dbReference type="PANTHER" id="PTHR44942">
    <property type="entry name" value="METHYLTRANSF_11 DOMAIN-CONTAINING PROTEIN"/>
    <property type="match status" value="1"/>
</dbReference>
<dbReference type="Pfam" id="PF08241">
    <property type="entry name" value="Methyltransf_11"/>
    <property type="match status" value="1"/>
</dbReference>
<protein>
    <recommendedName>
        <fullName evidence="1">Methyltransferase type 11 domain-containing protein</fullName>
    </recommendedName>
</protein>
<dbReference type="AlphaFoldDB" id="A0AAD6MU28"/>